<accession>A0A0N0UI40</accession>
<dbReference type="PATRIC" id="fig|1705561.3.peg.1759"/>
<dbReference type="Gene3D" id="3.40.50.720">
    <property type="entry name" value="NAD(P)-binding Rossmann-like Domain"/>
    <property type="match status" value="1"/>
</dbReference>
<name>A0A0N0UI40_9BACL</name>
<dbReference type="InterPro" id="IPR036291">
    <property type="entry name" value="NAD(P)-bd_dom_sf"/>
</dbReference>
<organism evidence="2 3">
    <name type="scientific">Paenibacillus xylanivorans</name>
    <dbReference type="NCBI Taxonomy" id="1705561"/>
    <lineage>
        <taxon>Bacteria</taxon>
        <taxon>Bacillati</taxon>
        <taxon>Bacillota</taxon>
        <taxon>Bacilli</taxon>
        <taxon>Bacillales</taxon>
        <taxon>Paenibacillaceae</taxon>
        <taxon>Paenibacillus</taxon>
    </lineage>
</organism>
<reference evidence="2 3" key="1">
    <citation type="submission" date="2015-08" db="EMBL/GenBank/DDBJ databases">
        <title>Draft genome sequence of cellulolytic and xylanolytic Paenibacillus sp. A59, isolated from a decaying forest soil from Patagonia, Argentina.</title>
        <authorList>
            <person name="Ghio S."/>
            <person name="Caceres A.M."/>
            <person name="Talia P."/>
            <person name="Grasso D."/>
            <person name="Campos E."/>
        </authorList>
    </citation>
    <scope>NUCLEOTIDE SEQUENCE [LARGE SCALE GENOMIC DNA]</scope>
    <source>
        <strain evidence="2 3">A59</strain>
    </source>
</reference>
<dbReference type="PANTHER" id="PTHR43245:SF55">
    <property type="entry name" value="NAD(P)-BINDING DOMAIN-CONTAINING PROTEIN"/>
    <property type="match status" value="1"/>
</dbReference>
<sequence>MKKVLILGGTRFFGKRLVDHLLWEGKSQITVATRGKTDVDFGTEVNRIKMDREDPKSLAEVAQTDMWDIVYDNICYSPDAAKSACEAFAGRTQRYILTSTLSVYGDPKPGFTEADFDPYTYPLQYGNHEDFSYGEGKRLAEAVFFQEADFPVAAMRIPIVLGIDDYTRRLHFHIEHVQKGKPIGMPNPDAEIGFINSTEAARFLAWLGHSSVTGPVNAASKGAITLSSMMKLIETVTGMQSQVLSETIKEDMSPFGISESWTMDTSKAEQAGYTFEALMDWFPGLVREVALALQSEG</sequence>
<protein>
    <submittedName>
        <fullName evidence="2">NAD-dependent dehydratase</fullName>
    </submittedName>
</protein>
<dbReference type="Proteomes" id="UP000037688">
    <property type="component" value="Unassembled WGS sequence"/>
</dbReference>
<dbReference type="OrthoDB" id="9809586at2"/>
<dbReference type="PANTHER" id="PTHR43245">
    <property type="entry name" value="BIFUNCTIONAL POLYMYXIN RESISTANCE PROTEIN ARNA"/>
    <property type="match status" value="1"/>
</dbReference>
<feature type="domain" description="NAD-dependent epimerase/dehydratase" evidence="1">
    <location>
        <begin position="4"/>
        <end position="71"/>
    </location>
</feature>
<evidence type="ECO:0000259" key="1">
    <source>
        <dbReference type="Pfam" id="PF01370"/>
    </source>
</evidence>
<dbReference type="Pfam" id="PF01370">
    <property type="entry name" value="Epimerase"/>
    <property type="match status" value="1"/>
</dbReference>
<keyword evidence="3" id="KW-1185">Reference proteome</keyword>
<dbReference type="InterPro" id="IPR001509">
    <property type="entry name" value="Epimerase_deHydtase"/>
</dbReference>
<dbReference type="InterPro" id="IPR050177">
    <property type="entry name" value="Lipid_A_modif_metabolic_enz"/>
</dbReference>
<dbReference type="AlphaFoldDB" id="A0A0N0UI40"/>
<dbReference type="SUPFAM" id="SSF51735">
    <property type="entry name" value="NAD(P)-binding Rossmann-fold domains"/>
    <property type="match status" value="1"/>
</dbReference>
<comment type="caution">
    <text evidence="2">The sequence shown here is derived from an EMBL/GenBank/DDBJ whole genome shotgun (WGS) entry which is preliminary data.</text>
</comment>
<evidence type="ECO:0000313" key="3">
    <source>
        <dbReference type="Proteomes" id="UP000037688"/>
    </source>
</evidence>
<dbReference type="RefSeq" id="WP_053780583.1">
    <property type="nucleotide sequence ID" value="NZ_LITU01000051.1"/>
</dbReference>
<proteinExistence type="predicted"/>
<evidence type="ECO:0000313" key="2">
    <source>
        <dbReference type="EMBL" id="KOY16657.1"/>
    </source>
</evidence>
<gene>
    <name evidence="2" type="ORF">AMS66_09570</name>
</gene>
<dbReference type="EMBL" id="LITU01000051">
    <property type="protein sequence ID" value="KOY16657.1"/>
    <property type="molecule type" value="Genomic_DNA"/>
</dbReference>